<dbReference type="PANTHER" id="PTHR23508:SF10">
    <property type="entry name" value="CARBOXYLIC ACID TRANSPORTER PROTEIN HOMOLOG"/>
    <property type="match status" value="1"/>
</dbReference>
<evidence type="ECO:0000256" key="6">
    <source>
        <dbReference type="SAM" id="Phobius"/>
    </source>
</evidence>
<keyword evidence="9" id="KW-1185">Reference proteome</keyword>
<dbReference type="InterPro" id="IPR020846">
    <property type="entry name" value="MFS_dom"/>
</dbReference>
<dbReference type="PROSITE" id="PS50850">
    <property type="entry name" value="MFS"/>
    <property type="match status" value="1"/>
</dbReference>
<evidence type="ECO:0000259" key="7">
    <source>
        <dbReference type="PROSITE" id="PS50850"/>
    </source>
</evidence>
<dbReference type="Pfam" id="PF07690">
    <property type="entry name" value="MFS_1"/>
    <property type="match status" value="1"/>
</dbReference>
<evidence type="ECO:0000256" key="3">
    <source>
        <dbReference type="ARBA" id="ARBA00022989"/>
    </source>
</evidence>
<feature type="compositionally biased region" description="Basic and acidic residues" evidence="5">
    <location>
        <begin position="1"/>
        <end position="10"/>
    </location>
</feature>
<feature type="transmembrane region" description="Helical" evidence="6">
    <location>
        <begin position="273"/>
        <end position="296"/>
    </location>
</feature>
<dbReference type="GO" id="GO:0005886">
    <property type="term" value="C:plasma membrane"/>
    <property type="evidence" value="ECO:0007669"/>
    <property type="project" value="TreeGrafter"/>
</dbReference>
<proteinExistence type="predicted"/>
<feature type="transmembrane region" description="Helical" evidence="6">
    <location>
        <begin position="341"/>
        <end position="361"/>
    </location>
</feature>
<feature type="transmembrane region" description="Helical" evidence="6">
    <location>
        <begin position="402"/>
        <end position="425"/>
    </location>
</feature>
<dbReference type="RefSeq" id="WP_188073522.1">
    <property type="nucleotide sequence ID" value="NZ_BSPS01000011.1"/>
</dbReference>
<feature type="transmembrane region" description="Helical" evidence="6">
    <location>
        <begin position="104"/>
        <end position="124"/>
    </location>
</feature>
<feature type="transmembrane region" description="Helical" evidence="6">
    <location>
        <begin position="316"/>
        <end position="334"/>
    </location>
</feature>
<feature type="transmembrane region" description="Helical" evidence="6">
    <location>
        <begin position="130"/>
        <end position="149"/>
    </location>
</feature>
<feature type="transmembrane region" description="Helical" evidence="6">
    <location>
        <begin position="72"/>
        <end position="92"/>
    </location>
</feature>
<accession>A0A7W6BJW3</accession>
<feature type="transmembrane region" description="Helical" evidence="6">
    <location>
        <begin position="431"/>
        <end position="452"/>
    </location>
</feature>
<evidence type="ECO:0000256" key="5">
    <source>
        <dbReference type="SAM" id="MobiDB-lite"/>
    </source>
</evidence>
<dbReference type="EMBL" id="JACIDT010000021">
    <property type="protein sequence ID" value="MBB3928233.1"/>
    <property type="molecule type" value="Genomic_DNA"/>
</dbReference>
<dbReference type="Gene3D" id="1.20.1250.20">
    <property type="entry name" value="MFS general substrate transporter like domains"/>
    <property type="match status" value="1"/>
</dbReference>
<dbReference type="PANTHER" id="PTHR23508">
    <property type="entry name" value="CARBOXYLIC ACID TRANSPORTER PROTEIN HOMOLOG"/>
    <property type="match status" value="1"/>
</dbReference>
<evidence type="ECO:0000313" key="9">
    <source>
        <dbReference type="Proteomes" id="UP000571950"/>
    </source>
</evidence>
<comment type="caution">
    <text evidence="8">The sequence shown here is derived from an EMBL/GenBank/DDBJ whole genome shotgun (WGS) entry which is preliminary data.</text>
</comment>
<feature type="region of interest" description="Disordered" evidence="5">
    <location>
        <begin position="1"/>
        <end position="25"/>
    </location>
</feature>
<protein>
    <submittedName>
        <fullName evidence="8">MFS family permease</fullName>
    </submittedName>
</protein>
<keyword evidence="3 6" id="KW-1133">Transmembrane helix</keyword>
<sequence>MTDSVWKDEGDQGAAGSGERDPRPALLTSPMSLAQKIGIAMTLLITAADGFDILAASFAAPGIMAEWKVTHATIGIILAMNLVGMGLGALLISPLADRIGRRRTILPCLLLVSAAMLLSCLTTGPVELAALRLVTGLGIGGMAAPTLSLATEYANLKSRPLAAAVISIGMPLGGMFGGATASWLLQSHDWRAVFIAAGLITLSLGVAATALLPESVDYLMSRGGERNLATLNRVLRRFGQPPLSHLPASAAREAADGGRQGKRSGGPAIFARGLRATTIAMIVINFTQMMTIFYFMSWLPQMVADMKFSGADAAGVSIYQNMFGIVGAVGVGLLGRRLPIVPLALTMMAGTAFAIILFTLLPANLALLKVGAGFEGLMALGCSAAIYGVMARAFPTANRSTGIGIAYAFGRLGSVAAAVVPGVLFTGGWSAVAVALVMSIGSVVAISALLWWRADSGHRLKAAEPVPSPA</sequence>
<dbReference type="InterPro" id="IPR036259">
    <property type="entry name" value="MFS_trans_sf"/>
</dbReference>
<dbReference type="InterPro" id="IPR011701">
    <property type="entry name" value="MFS"/>
</dbReference>
<comment type="subcellular location">
    <subcellularLocation>
        <location evidence="1">Membrane</location>
        <topology evidence="1">Multi-pass membrane protein</topology>
    </subcellularLocation>
</comment>
<dbReference type="GO" id="GO:0046943">
    <property type="term" value="F:carboxylic acid transmembrane transporter activity"/>
    <property type="evidence" value="ECO:0007669"/>
    <property type="project" value="TreeGrafter"/>
</dbReference>
<feature type="domain" description="Major facilitator superfamily (MFS) profile" evidence="7">
    <location>
        <begin position="38"/>
        <end position="459"/>
    </location>
</feature>
<evidence type="ECO:0000256" key="1">
    <source>
        <dbReference type="ARBA" id="ARBA00004141"/>
    </source>
</evidence>
<gene>
    <name evidence="8" type="ORF">GGR43_003977</name>
</gene>
<dbReference type="Proteomes" id="UP000571950">
    <property type="component" value="Unassembled WGS sequence"/>
</dbReference>
<feature type="transmembrane region" description="Helical" evidence="6">
    <location>
        <begin position="161"/>
        <end position="184"/>
    </location>
</feature>
<organism evidence="8 9">
    <name type="scientific">Sphingobium jiangsuense</name>
    <dbReference type="NCBI Taxonomy" id="870476"/>
    <lineage>
        <taxon>Bacteria</taxon>
        <taxon>Pseudomonadati</taxon>
        <taxon>Pseudomonadota</taxon>
        <taxon>Alphaproteobacteria</taxon>
        <taxon>Sphingomonadales</taxon>
        <taxon>Sphingomonadaceae</taxon>
        <taxon>Sphingobium</taxon>
    </lineage>
</organism>
<evidence type="ECO:0000256" key="2">
    <source>
        <dbReference type="ARBA" id="ARBA00022692"/>
    </source>
</evidence>
<evidence type="ECO:0000313" key="8">
    <source>
        <dbReference type="EMBL" id="MBB3928233.1"/>
    </source>
</evidence>
<feature type="transmembrane region" description="Helical" evidence="6">
    <location>
        <begin position="37"/>
        <end position="60"/>
    </location>
</feature>
<feature type="transmembrane region" description="Helical" evidence="6">
    <location>
        <begin position="367"/>
        <end position="390"/>
    </location>
</feature>
<keyword evidence="4 6" id="KW-0472">Membrane</keyword>
<evidence type="ECO:0000256" key="4">
    <source>
        <dbReference type="ARBA" id="ARBA00023136"/>
    </source>
</evidence>
<reference evidence="8 9" key="1">
    <citation type="submission" date="2020-08" db="EMBL/GenBank/DDBJ databases">
        <title>Genomic Encyclopedia of Type Strains, Phase IV (KMG-IV): sequencing the most valuable type-strain genomes for metagenomic binning, comparative biology and taxonomic classification.</title>
        <authorList>
            <person name="Goeker M."/>
        </authorList>
    </citation>
    <scope>NUCLEOTIDE SEQUENCE [LARGE SCALE GENOMIC DNA]</scope>
    <source>
        <strain evidence="8 9">DSM 26189</strain>
    </source>
</reference>
<name>A0A7W6BJW3_9SPHN</name>
<feature type="transmembrane region" description="Helical" evidence="6">
    <location>
        <begin position="190"/>
        <end position="212"/>
    </location>
</feature>
<dbReference type="AlphaFoldDB" id="A0A7W6BJW3"/>
<dbReference type="SUPFAM" id="SSF103473">
    <property type="entry name" value="MFS general substrate transporter"/>
    <property type="match status" value="1"/>
</dbReference>
<keyword evidence="2 6" id="KW-0812">Transmembrane</keyword>